<dbReference type="AlphaFoldDB" id="A0A1E7DKJ1"/>
<comment type="caution">
    <text evidence="2">The sequence shown here is derived from an EMBL/GenBank/DDBJ whole genome shotgun (WGS) entry which is preliminary data.</text>
</comment>
<protein>
    <recommendedName>
        <fullName evidence="4">RNA polymerase subunit sigma</fullName>
    </recommendedName>
</protein>
<dbReference type="RefSeq" id="WP_069939377.1">
    <property type="nucleotide sequence ID" value="NZ_MAMP01000024.1"/>
</dbReference>
<keyword evidence="3" id="KW-1185">Reference proteome</keyword>
<sequence length="98" mass="11393">MDFKSIDMQIALPRTFEAAKNLQDYQQTAQTAQEHAQAETEKEAEWKRKAVAQGNDINKTGERDHEKQQGEQQQREEKKQQKKAYAHPYKGQQIDFSG</sequence>
<evidence type="ECO:0000313" key="2">
    <source>
        <dbReference type="EMBL" id="OES43590.1"/>
    </source>
</evidence>
<reference evidence="2 3" key="1">
    <citation type="submission" date="2016-06" db="EMBL/GenBank/DDBJ databases">
        <title>Domibacillus iocasae genome sequencing.</title>
        <authorList>
            <person name="Verma A."/>
            <person name="Pal Y."/>
            <person name="Ojha A.K."/>
            <person name="Krishnamurthi S."/>
        </authorList>
    </citation>
    <scope>NUCLEOTIDE SEQUENCE [LARGE SCALE GENOMIC DNA]</scope>
    <source>
        <strain evidence="2 3">DSM 29979</strain>
    </source>
</reference>
<feature type="compositionally biased region" description="Basic and acidic residues" evidence="1">
    <location>
        <begin position="59"/>
        <end position="79"/>
    </location>
</feature>
<accession>A0A1E7DKJ1</accession>
<dbReference type="Proteomes" id="UP000095658">
    <property type="component" value="Unassembled WGS sequence"/>
</dbReference>
<proteinExistence type="predicted"/>
<feature type="region of interest" description="Disordered" evidence="1">
    <location>
        <begin position="25"/>
        <end position="98"/>
    </location>
</feature>
<name>A0A1E7DKJ1_9BACI</name>
<gene>
    <name evidence="2" type="ORF">BA724_10820</name>
</gene>
<feature type="compositionally biased region" description="Low complexity" evidence="1">
    <location>
        <begin position="26"/>
        <end position="35"/>
    </location>
</feature>
<organism evidence="2 3">
    <name type="scientific">Domibacillus iocasae</name>
    <dbReference type="NCBI Taxonomy" id="1714016"/>
    <lineage>
        <taxon>Bacteria</taxon>
        <taxon>Bacillati</taxon>
        <taxon>Bacillota</taxon>
        <taxon>Bacilli</taxon>
        <taxon>Bacillales</taxon>
        <taxon>Bacillaceae</taxon>
        <taxon>Domibacillus</taxon>
    </lineage>
</organism>
<dbReference type="EMBL" id="MAMP01000024">
    <property type="protein sequence ID" value="OES43590.1"/>
    <property type="molecule type" value="Genomic_DNA"/>
</dbReference>
<evidence type="ECO:0000313" key="3">
    <source>
        <dbReference type="Proteomes" id="UP000095658"/>
    </source>
</evidence>
<dbReference type="STRING" id="1714016.BA724_10820"/>
<evidence type="ECO:0000256" key="1">
    <source>
        <dbReference type="SAM" id="MobiDB-lite"/>
    </source>
</evidence>
<feature type="compositionally biased region" description="Basic and acidic residues" evidence="1">
    <location>
        <begin position="36"/>
        <end position="48"/>
    </location>
</feature>
<evidence type="ECO:0008006" key="4">
    <source>
        <dbReference type="Google" id="ProtNLM"/>
    </source>
</evidence>